<feature type="transmembrane region" description="Helical" evidence="1">
    <location>
        <begin position="955"/>
        <end position="977"/>
    </location>
</feature>
<feature type="transmembrane region" description="Helical" evidence="1">
    <location>
        <begin position="1007"/>
        <end position="1024"/>
    </location>
</feature>
<dbReference type="Gene3D" id="3.30.70.1430">
    <property type="entry name" value="Multidrug efflux transporter AcrB pore domain"/>
    <property type="match status" value="2"/>
</dbReference>
<keyword evidence="1" id="KW-0472">Membrane</keyword>
<feature type="transmembrane region" description="Helical" evidence="1">
    <location>
        <begin position="903"/>
        <end position="923"/>
    </location>
</feature>
<reference evidence="2 3" key="1">
    <citation type="submission" date="2020-02" db="EMBL/GenBank/DDBJ databases">
        <authorList>
            <person name="Zhang X.-Y."/>
        </authorList>
    </citation>
    <scope>NUCLEOTIDE SEQUENCE [LARGE SCALE GENOMIC DNA]</scope>
    <source>
        <strain evidence="2 3">C33</strain>
    </source>
</reference>
<dbReference type="InterPro" id="IPR027463">
    <property type="entry name" value="AcrB_DN_DC_subdom"/>
</dbReference>
<accession>A0A845V8U4</accession>
<dbReference type="Pfam" id="PF00873">
    <property type="entry name" value="ACR_tran"/>
    <property type="match status" value="1"/>
</dbReference>
<feature type="transmembrane region" description="Helical" evidence="1">
    <location>
        <begin position="19"/>
        <end position="36"/>
    </location>
</feature>
<feature type="transmembrane region" description="Helical" evidence="1">
    <location>
        <begin position="1031"/>
        <end position="1055"/>
    </location>
</feature>
<feature type="transmembrane region" description="Helical" evidence="1">
    <location>
        <begin position="445"/>
        <end position="464"/>
    </location>
</feature>
<evidence type="ECO:0000313" key="2">
    <source>
        <dbReference type="EMBL" id="NDY96581.1"/>
    </source>
</evidence>
<proteinExistence type="predicted"/>
<keyword evidence="1" id="KW-0812">Transmembrane</keyword>
<sequence length="1075" mass="116013">MAKTGVAGTLADRLIDSPLVPLIIVAALLVGAYGLVMTPRQDRPDIEVPTALILLPFPGAGADRTDELVARPVGSWAGQLEPVVEVETVASADGALIQVEFSPGISDAEAYGELKQLIERNRDQLPAGVGPETIQLIGEEFLAGLMITLFSKQADAPQLRRLGEELAVELETVAGVRAVDVHGGFRRQIQVLPRVREMAAEGFDLVRLAEAVEAASLRLPAEPLRGEQTQRVRAGSLPASVNDIERIPVASGDAGVIYLGDVAEVVDGPEPLESATLYWQHGLDTEVAAVSLAVSSIPHHNISTVTEQVLKRLEKLAPSLLPAGVDYHIGYDAGRAATETVMSVLENLVVATVVVVVIILAGLGWRAAAGVSIMIPTILSIVPFAYLWLGFTLNPVSIAAMILAIGLIADDTVIMMENIGRHFREAGKKTREITVQAVDEVGNPTILAVLLIVATLLPTAFITGEMGQYTRAIPTGASLAILFSLLIALTVTPYFAHRLLKVPAAGRRAQTGNEDDEDAAGRRQRSSGSLARAYRGLLTPFFRQPWLRWLFYAILLALLLASLAMVFVRAVQLTLVPILDREVFVVELELPPDSSLQQTLAAGAAVGRKLRDLPEVEAYTLFAGLEGPLLMPAPGPPDLSTTDDHRASLYVQLPPEERRERLSFELGRVLMLDLPAVLEPYRAKAWIRRIPSGPSSDNGIEAEIRGPDAEARRALADRLAALLQDHPATAAIERFPKPAGPELDLRVDSVRASARAVVPARVAANVRTALSGRTATTLDLPGERRPVPVVVRLAADQRIDRTDLAGLYVASAGDEAVPLLDVVDIRSTRWARNRHRKDQLPLEYVAATVNRDRSQPISVQRDIAGQLDEQGFDPENIHWIDAPDNDGQLSLFWSGEWQMTRQVYRDLALAGLAVILLIYFILAGRFGSYLVPLLIMMPIPLVFIGVIPGHWLMDLNIAGLGVLGIIALAGIVVRNALLLVDFTERHLAEGMATDDALIEAGVLRTRPILLTAGTVMFGSGALIFEPALKPLGLTLLSGVLVSTLLTLVLIPILYFHCFAENEQRQTDRGSDSGAR</sequence>
<evidence type="ECO:0000256" key="1">
    <source>
        <dbReference type="SAM" id="Phobius"/>
    </source>
</evidence>
<dbReference type="RefSeq" id="WP_164211970.1">
    <property type="nucleotide sequence ID" value="NZ_JAAGSC010000043.1"/>
</dbReference>
<dbReference type="SUPFAM" id="SSF82714">
    <property type="entry name" value="Multidrug efflux transporter AcrB TolC docking domain, DN and DC subdomains"/>
    <property type="match status" value="2"/>
</dbReference>
<dbReference type="SUPFAM" id="SSF82693">
    <property type="entry name" value="Multidrug efflux transporter AcrB pore domain, PN1, PN2, PC1 and PC2 subdomains"/>
    <property type="match status" value="3"/>
</dbReference>
<dbReference type="Gene3D" id="1.20.1640.10">
    <property type="entry name" value="Multidrug efflux transporter AcrB transmembrane domain"/>
    <property type="match status" value="2"/>
</dbReference>
<dbReference type="Gene3D" id="3.30.70.1440">
    <property type="entry name" value="Multidrug efflux transporter AcrB pore domain"/>
    <property type="match status" value="1"/>
</dbReference>
<dbReference type="Proteomes" id="UP000484885">
    <property type="component" value="Unassembled WGS sequence"/>
</dbReference>
<dbReference type="Gene3D" id="3.30.2090.10">
    <property type="entry name" value="Multidrug efflux transporter AcrB TolC docking domain, DN and DC subdomains"/>
    <property type="match status" value="2"/>
</dbReference>
<feature type="transmembrane region" description="Helical" evidence="1">
    <location>
        <begin position="344"/>
        <end position="365"/>
    </location>
</feature>
<dbReference type="AlphaFoldDB" id="A0A845V8U4"/>
<organism evidence="2 3">
    <name type="scientific">Wenzhouxiangella limi</name>
    <dbReference type="NCBI Taxonomy" id="2707351"/>
    <lineage>
        <taxon>Bacteria</taxon>
        <taxon>Pseudomonadati</taxon>
        <taxon>Pseudomonadota</taxon>
        <taxon>Gammaproteobacteria</taxon>
        <taxon>Chromatiales</taxon>
        <taxon>Wenzhouxiangellaceae</taxon>
        <taxon>Wenzhouxiangella</taxon>
    </lineage>
</organism>
<dbReference type="InterPro" id="IPR001036">
    <property type="entry name" value="Acrflvin-R"/>
</dbReference>
<dbReference type="PRINTS" id="PR00702">
    <property type="entry name" value="ACRIFLAVINRP"/>
</dbReference>
<dbReference type="Gene3D" id="3.30.70.1320">
    <property type="entry name" value="Multidrug efflux transporter AcrB pore domain like"/>
    <property type="match status" value="1"/>
</dbReference>
<dbReference type="PANTHER" id="PTHR32063:SF16">
    <property type="entry name" value="CATION EFFLUX SYSTEM (ACRB_ACRD_ACRF FAMILY)"/>
    <property type="match status" value="1"/>
</dbReference>
<dbReference type="SUPFAM" id="SSF82866">
    <property type="entry name" value="Multidrug efflux transporter AcrB transmembrane domain"/>
    <property type="match status" value="2"/>
</dbReference>
<keyword evidence="1" id="KW-1133">Transmembrane helix</keyword>
<gene>
    <name evidence="2" type="ORF">G3I74_12655</name>
</gene>
<dbReference type="EMBL" id="JAAGSC010000043">
    <property type="protein sequence ID" value="NDY96581.1"/>
    <property type="molecule type" value="Genomic_DNA"/>
</dbReference>
<dbReference type="GO" id="GO:0042910">
    <property type="term" value="F:xenobiotic transmembrane transporter activity"/>
    <property type="evidence" value="ECO:0007669"/>
    <property type="project" value="TreeGrafter"/>
</dbReference>
<dbReference type="GO" id="GO:0005886">
    <property type="term" value="C:plasma membrane"/>
    <property type="evidence" value="ECO:0007669"/>
    <property type="project" value="TreeGrafter"/>
</dbReference>
<comment type="caution">
    <text evidence="2">The sequence shown here is derived from an EMBL/GenBank/DDBJ whole genome shotgun (WGS) entry which is preliminary data.</text>
</comment>
<name>A0A845V8U4_9GAMM</name>
<feature type="transmembrane region" description="Helical" evidence="1">
    <location>
        <begin position="549"/>
        <end position="571"/>
    </location>
</feature>
<feature type="transmembrane region" description="Helical" evidence="1">
    <location>
        <begin position="929"/>
        <end position="948"/>
    </location>
</feature>
<evidence type="ECO:0000313" key="3">
    <source>
        <dbReference type="Proteomes" id="UP000484885"/>
    </source>
</evidence>
<dbReference type="PANTHER" id="PTHR32063">
    <property type="match status" value="1"/>
</dbReference>
<keyword evidence="3" id="KW-1185">Reference proteome</keyword>
<feature type="transmembrane region" description="Helical" evidence="1">
    <location>
        <begin position="476"/>
        <end position="496"/>
    </location>
</feature>
<protein>
    <submittedName>
        <fullName evidence="2">Efflux RND transporter permease subunit</fullName>
    </submittedName>
</protein>